<keyword evidence="6" id="KW-0328">Glycosyltransferase</keyword>
<feature type="domain" description="PH" evidence="13">
    <location>
        <begin position="379"/>
        <end position="471"/>
    </location>
</feature>
<dbReference type="GO" id="GO:0016125">
    <property type="term" value="P:sterol metabolic process"/>
    <property type="evidence" value="ECO:0007669"/>
    <property type="project" value="TreeGrafter"/>
</dbReference>
<dbReference type="EC" id="2.4.1.173" evidence="4"/>
<feature type="region of interest" description="Disordered" evidence="12">
    <location>
        <begin position="635"/>
        <end position="684"/>
    </location>
</feature>
<dbReference type="CDD" id="cd03784">
    <property type="entry name" value="GT1_Gtf-like"/>
    <property type="match status" value="1"/>
</dbReference>
<evidence type="ECO:0000259" key="13">
    <source>
        <dbReference type="PROSITE" id="PS50003"/>
    </source>
</evidence>
<gene>
    <name evidence="14" type="ORF">EW146_g470</name>
</gene>
<comment type="caution">
    <text evidence="14">The sequence shown here is derived from an EMBL/GenBank/DDBJ whole genome shotgun (WGS) entry which is preliminary data.</text>
</comment>
<dbReference type="InterPro" id="IPR004276">
    <property type="entry name" value="GlycoTrans_28_N"/>
</dbReference>
<evidence type="ECO:0000256" key="1">
    <source>
        <dbReference type="ARBA" id="ARBA00004170"/>
    </source>
</evidence>
<dbReference type="GO" id="GO:0016020">
    <property type="term" value="C:membrane"/>
    <property type="evidence" value="ECO:0007669"/>
    <property type="project" value="UniProtKB-SubCell"/>
</dbReference>
<evidence type="ECO:0000256" key="3">
    <source>
        <dbReference type="ARBA" id="ARBA00006962"/>
    </source>
</evidence>
<dbReference type="InterPro" id="IPR050426">
    <property type="entry name" value="Glycosyltransferase_28"/>
</dbReference>
<keyword evidence="5" id="KW-0963">Cytoplasm</keyword>
<feature type="region of interest" description="Disordered" evidence="12">
    <location>
        <begin position="1"/>
        <end position="213"/>
    </location>
</feature>
<dbReference type="PANTHER" id="PTHR48050:SF25">
    <property type="entry name" value="STEROL 3-BETA-GLUCOSYLTRANSFERASE"/>
    <property type="match status" value="1"/>
</dbReference>
<dbReference type="InterPro" id="IPR048066">
    <property type="entry name" value="ATG26_PH_GRAM1"/>
</dbReference>
<dbReference type="SMART" id="SM00233">
    <property type="entry name" value="PH"/>
    <property type="match status" value="1"/>
</dbReference>
<accession>A0A4S4M6S5</accession>
<dbReference type="SUPFAM" id="SSF50729">
    <property type="entry name" value="PH domain-like"/>
    <property type="match status" value="1"/>
</dbReference>
<name>A0A4S4M6S5_9AGAM</name>
<evidence type="ECO:0000256" key="10">
    <source>
        <dbReference type="ARBA" id="ARBA00047886"/>
    </source>
</evidence>
<evidence type="ECO:0000256" key="9">
    <source>
        <dbReference type="ARBA" id="ARBA00029843"/>
    </source>
</evidence>
<dbReference type="InterPro" id="IPR002213">
    <property type="entry name" value="UDP_glucos_trans"/>
</dbReference>
<evidence type="ECO:0000256" key="6">
    <source>
        <dbReference type="ARBA" id="ARBA00022676"/>
    </source>
</evidence>
<reference evidence="14 15" key="1">
    <citation type="submission" date="2019-02" db="EMBL/GenBank/DDBJ databases">
        <title>Genome sequencing of the rare red list fungi Bondarzewia mesenterica.</title>
        <authorList>
            <person name="Buettner E."/>
            <person name="Kellner H."/>
        </authorList>
    </citation>
    <scope>NUCLEOTIDE SEQUENCE [LARGE SCALE GENOMIC DNA]</scope>
    <source>
        <strain evidence="14 15">DSM 108281</strain>
    </source>
</reference>
<dbReference type="SUPFAM" id="SSF53756">
    <property type="entry name" value="UDP-Glycosyltransferase/glycogen phosphorylase"/>
    <property type="match status" value="1"/>
</dbReference>
<feature type="compositionally biased region" description="Polar residues" evidence="12">
    <location>
        <begin position="658"/>
        <end position="684"/>
    </location>
</feature>
<dbReference type="Pfam" id="PF00169">
    <property type="entry name" value="PH"/>
    <property type="match status" value="1"/>
</dbReference>
<dbReference type="FunFam" id="3.40.50.2000:FF:000029">
    <property type="entry name" value="Sterol 3-beta-glucosyltransferase"/>
    <property type="match status" value="1"/>
</dbReference>
<dbReference type="FunFam" id="3.40.50.2000:FF:000009">
    <property type="entry name" value="Sterol 3-beta-glucosyltransferase UGT80A2"/>
    <property type="match status" value="1"/>
</dbReference>
<dbReference type="Pfam" id="PF03033">
    <property type="entry name" value="Glyco_transf_28"/>
    <property type="match status" value="1"/>
</dbReference>
<dbReference type="EMBL" id="SGPL01000010">
    <property type="protein sequence ID" value="THH20984.1"/>
    <property type="molecule type" value="Genomic_DNA"/>
</dbReference>
<keyword evidence="8" id="KW-0472">Membrane</keyword>
<evidence type="ECO:0000256" key="11">
    <source>
        <dbReference type="ARBA" id="ARBA00049453"/>
    </source>
</evidence>
<dbReference type="CDD" id="cd13215">
    <property type="entry name" value="PH-GRAM1_AGT26"/>
    <property type="match status" value="1"/>
</dbReference>
<keyword evidence="15" id="KW-1185">Reference proteome</keyword>
<evidence type="ECO:0000256" key="7">
    <source>
        <dbReference type="ARBA" id="ARBA00022679"/>
    </source>
</evidence>
<dbReference type="GO" id="GO:0005975">
    <property type="term" value="P:carbohydrate metabolic process"/>
    <property type="evidence" value="ECO:0007669"/>
    <property type="project" value="InterPro"/>
</dbReference>
<sequence length="1477" mass="162147">MSRLSKSQLFTPKTSSVPNLSSSVPDRTAVDEAEAPERSSGSSSPKEAVRRVIGKTGFGGSKSAEIKSQRASRPKSPTGPRRMFSLTRRSKDKQNPSDIGSGDENSGFVRHSSLRSHPGSPRSTSADVPSEANDESPFIRPPSPSQNPPRPSLQAFRGGGSMRAGTQTLIQALQALPWEEDPDNDDDIIHQDLSPVESDSDEDVKRDQPMASSIHTIYRPVALSRRAESQSQLSTISSHSDDQQDIAGSVGASKGSELSDEEIDEDFEVSSSGTSSPVGHRRKEGPQSVLTPVLEGAIGSDSSRIRHGRKPSSGTVKTIKLDRRASLAAKLADVFELSGITEVIAGKNALLVDEVHPPTRTYISDKLISVLLRSHAFERVLKSGSLYKKAPRTKRWIKHWFVLKNDVLSWYQSSSDPYFPHGVVDLRYAISCEHANEKDIRIRTNAKTILLSADSLPSRDEWVKAIRKVIFKAQNMGDTVKIAIPYSTIIDVDKSPAMDFSETIEVKVVDGSEDLSVDSYFFAYFHDLPAALEQIRDAVAKARRFSPHGSEVPTPEQLIDTTVPRSATMPRVGEERTLSAVEQLPKANSTFRLSSLLRPFQDSLPIGRSTSAPDHLDNGEGFTYVQKRNSSSFIPITTSPLSESPPLPSTSSSTNSSIHDQATHSPGSLTPTPSQAGHTYPPLTSANELYLPPVREPSSSSWNVPVPSWLKMPSRRVFPFGGGTGIAHADTLPVDGNGITEVYSSTTSSGSGVSNAPGELGFSILESPDNAVDAETSEKFKVAFAFDEKEALLGYFPGHIFRLLPVFGRFYISTNYLCFKNSNPLASKTRLMLPIRDILATETSKAFRFGHYGLVVIIKGHEELFFEFGQQDRRAAFVHLLDRQIEDVRGREPTARSQGQRDALTLEEYGSNTPFKDDVDPMHAPETMSGSLPANLFASLFLTIGSRGDVQPYISIAKGLMADGHHVKIATHGEFQSWIESYGIEFAYVGGDPAELMRICVENGTFTVSFLREGMQKFRGWIDDLLKTAWEACQNTDILVECPSAMAGYHIAEALRIPYFRAFTMTWSRTRAYPHAFAVPDRKMGGSYNYMTYVVFDQVFWRGTAGQINRWRRNILGLPSTSLDKMEPHKIPFLYNFSPIVVPPPLDWPEWIRVTGYWFLDDANVGAKKWTPPPELVEFIDSTHSSGKKVVYIGFGSIVVSDPKVMTRCVIDAIVQSGVHAILSKGWSDRLTKNVAEVAEPEEPLPKSIYPLASVPHDWLFKRIDAACHHGGAGTTGASLRAGIPTIIRPFFGDQFFWADRVEALGVGTGVRKLTVDNLAQALITATTDVKQIARAKLVGEQIRSENGVTTAIEAIYRDLDYARSLVRHTPRDNEGTDIEDSAIREHDKSLSSLPSRPETRSGDSSGGGAPSEDWSVISDQEDPRSSVSSSRNSEGRDRMLTTKRSSLTAAMLSVLPDVLTASSHRRSRSVSSVSTS</sequence>
<dbReference type="Gene3D" id="3.40.50.2000">
    <property type="entry name" value="Glycogen Phosphorylase B"/>
    <property type="match status" value="2"/>
</dbReference>
<dbReference type="PROSITE" id="PS50003">
    <property type="entry name" value="PH_DOMAIN"/>
    <property type="match status" value="1"/>
</dbReference>
<evidence type="ECO:0000313" key="15">
    <source>
        <dbReference type="Proteomes" id="UP000310158"/>
    </source>
</evidence>
<dbReference type="InterPro" id="IPR010610">
    <property type="entry name" value="EryCIII-like_C"/>
</dbReference>
<comment type="subcellular location">
    <subcellularLocation>
        <location evidence="2">Cytoplasm</location>
    </subcellularLocation>
    <subcellularLocation>
        <location evidence="1">Membrane</location>
        <topology evidence="1">Peripheral membrane protein</topology>
    </subcellularLocation>
</comment>
<feature type="region of interest" description="Disordered" evidence="12">
    <location>
        <begin position="602"/>
        <end position="622"/>
    </location>
</feature>
<dbReference type="Gene3D" id="2.30.29.30">
    <property type="entry name" value="Pleckstrin-homology domain (PH domain)/Phosphotyrosine-binding domain (PTB)"/>
    <property type="match status" value="2"/>
</dbReference>
<dbReference type="PANTHER" id="PTHR48050">
    <property type="entry name" value="STEROL 3-BETA-GLUCOSYLTRANSFERASE"/>
    <property type="match status" value="1"/>
</dbReference>
<dbReference type="InterPro" id="IPR004182">
    <property type="entry name" value="GRAM"/>
</dbReference>
<feature type="region of interest" description="Disordered" evidence="12">
    <location>
        <begin position="1458"/>
        <end position="1477"/>
    </location>
</feature>
<feature type="compositionally biased region" description="Acidic residues" evidence="12">
    <location>
        <begin position="258"/>
        <end position="268"/>
    </location>
</feature>
<keyword evidence="7" id="KW-0808">Transferase</keyword>
<proteinExistence type="inferred from homology"/>
<protein>
    <recommendedName>
        <fullName evidence="4">sterol 3beta-glucosyltransferase</fullName>
        <ecNumber evidence="4">2.4.1.173</ecNumber>
    </recommendedName>
    <alternativeName>
        <fullName evidence="9">Autophagy-related protein 26</fullName>
    </alternativeName>
</protein>
<evidence type="ECO:0000256" key="5">
    <source>
        <dbReference type="ARBA" id="ARBA00022490"/>
    </source>
</evidence>
<dbReference type="OrthoDB" id="10261837at2759"/>
<feature type="compositionally biased region" description="Low complexity" evidence="12">
    <location>
        <begin position="229"/>
        <end position="238"/>
    </location>
</feature>
<feature type="compositionally biased region" description="Polar residues" evidence="12">
    <location>
        <begin position="1"/>
        <end position="25"/>
    </location>
</feature>
<feature type="region of interest" description="Disordered" evidence="12">
    <location>
        <begin position="229"/>
        <end position="292"/>
    </location>
</feature>
<dbReference type="GO" id="GO:0005737">
    <property type="term" value="C:cytoplasm"/>
    <property type="evidence" value="ECO:0007669"/>
    <property type="project" value="UniProtKB-SubCell"/>
</dbReference>
<evidence type="ECO:0000256" key="4">
    <source>
        <dbReference type="ARBA" id="ARBA00012650"/>
    </source>
</evidence>
<dbReference type="CDD" id="cd13216">
    <property type="entry name" value="PH-GRAM2_AGT26"/>
    <property type="match status" value="1"/>
</dbReference>
<dbReference type="GO" id="GO:0016906">
    <property type="term" value="F:sterol 3-beta-glucosyltransferase activity"/>
    <property type="evidence" value="ECO:0007669"/>
    <property type="project" value="UniProtKB-EC"/>
</dbReference>
<comment type="catalytic activity">
    <reaction evidence="11">
        <text>a sterol + UDP-alpha-D-glucose = a sterol 3-beta-D-glucoside + UDP + H(+)</text>
        <dbReference type="Rhea" id="RHEA:22724"/>
        <dbReference type="ChEBI" id="CHEBI:15378"/>
        <dbReference type="ChEBI" id="CHEBI:15889"/>
        <dbReference type="ChEBI" id="CHEBI:37424"/>
        <dbReference type="ChEBI" id="CHEBI:58223"/>
        <dbReference type="ChEBI" id="CHEBI:58885"/>
        <dbReference type="EC" id="2.4.1.173"/>
    </reaction>
    <physiologicalReaction direction="left-to-right" evidence="11">
        <dbReference type="Rhea" id="RHEA:22725"/>
    </physiologicalReaction>
</comment>
<evidence type="ECO:0000256" key="2">
    <source>
        <dbReference type="ARBA" id="ARBA00004496"/>
    </source>
</evidence>
<feature type="region of interest" description="Disordered" evidence="12">
    <location>
        <begin position="1369"/>
        <end position="1447"/>
    </location>
</feature>
<comment type="similarity">
    <text evidence="3">Belongs to the glycosyltransferase 28 family.</text>
</comment>
<dbReference type="Pfam" id="PF06722">
    <property type="entry name" value="EryCIII-like_C"/>
    <property type="match status" value="1"/>
</dbReference>
<dbReference type="InterPro" id="IPR048065">
    <property type="entry name" value="ATG26_PH_GRAM2"/>
</dbReference>
<dbReference type="InterPro" id="IPR001849">
    <property type="entry name" value="PH_domain"/>
</dbReference>
<evidence type="ECO:0000256" key="8">
    <source>
        <dbReference type="ARBA" id="ARBA00023136"/>
    </source>
</evidence>
<dbReference type="InterPro" id="IPR011993">
    <property type="entry name" value="PH-like_dom_sf"/>
</dbReference>
<evidence type="ECO:0000313" key="14">
    <source>
        <dbReference type="EMBL" id="THH20984.1"/>
    </source>
</evidence>
<dbReference type="SMART" id="SM00568">
    <property type="entry name" value="GRAM"/>
    <property type="match status" value="1"/>
</dbReference>
<comment type="catalytic activity">
    <reaction evidence="10">
        <text>ergosterol + UDP-alpha-D-glucose = ergosteryl 3-beta-D-glucoside + UDP + H(+)</text>
        <dbReference type="Rhea" id="RHEA:61836"/>
        <dbReference type="ChEBI" id="CHEBI:15378"/>
        <dbReference type="ChEBI" id="CHEBI:16933"/>
        <dbReference type="ChEBI" id="CHEBI:52973"/>
        <dbReference type="ChEBI" id="CHEBI:58223"/>
        <dbReference type="ChEBI" id="CHEBI:58885"/>
    </reaction>
    <physiologicalReaction direction="left-to-right" evidence="10">
        <dbReference type="Rhea" id="RHEA:61837"/>
    </physiologicalReaction>
</comment>
<feature type="compositionally biased region" description="Pro residues" evidence="12">
    <location>
        <begin position="139"/>
        <end position="151"/>
    </location>
</feature>
<evidence type="ECO:0000256" key="12">
    <source>
        <dbReference type="SAM" id="MobiDB-lite"/>
    </source>
</evidence>
<dbReference type="Pfam" id="PF02893">
    <property type="entry name" value="GRAM"/>
    <property type="match status" value="1"/>
</dbReference>
<dbReference type="Proteomes" id="UP000310158">
    <property type="component" value="Unassembled WGS sequence"/>
</dbReference>
<organism evidence="14 15">
    <name type="scientific">Bondarzewia mesenterica</name>
    <dbReference type="NCBI Taxonomy" id="1095465"/>
    <lineage>
        <taxon>Eukaryota</taxon>
        <taxon>Fungi</taxon>
        <taxon>Dikarya</taxon>
        <taxon>Basidiomycota</taxon>
        <taxon>Agaricomycotina</taxon>
        <taxon>Agaricomycetes</taxon>
        <taxon>Russulales</taxon>
        <taxon>Bondarzewiaceae</taxon>
        <taxon>Bondarzewia</taxon>
    </lineage>
</organism>